<feature type="compositionally biased region" description="Polar residues" evidence="1">
    <location>
        <begin position="364"/>
        <end position="373"/>
    </location>
</feature>
<feature type="region of interest" description="Disordered" evidence="1">
    <location>
        <begin position="1"/>
        <end position="200"/>
    </location>
</feature>
<feature type="compositionally biased region" description="Low complexity" evidence="1">
    <location>
        <begin position="159"/>
        <end position="175"/>
    </location>
</feature>
<dbReference type="Proteomes" id="UP000076871">
    <property type="component" value="Unassembled WGS sequence"/>
</dbReference>
<feature type="compositionally biased region" description="Basic residues" evidence="1">
    <location>
        <begin position="488"/>
        <end position="502"/>
    </location>
</feature>
<dbReference type="STRING" id="1314785.A0A165IA55"/>
<accession>A0A165IA55</accession>
<feature type="compositionally biased region" description="Gly residues" evidence="1">
    <location>
        <begin position="45"/>
        <end position="60"/>
    </location>
</feature>
<evidence type="ECO:0000313" key="2">
    <source>
        <dbReference type="EMBL" id="KZT12793.1"/>
    </source>
</evidence>
<name>A0A165IA55_9APHY</name>
<dbReference type="GeneID" id="63824594"/>
<feature type="region of interest" description="Disordered" evidence="1">
    <location>
        <begin position="217"/>
        <end position="259"/>
    </location>
</feature>
<feature type="compositionally biased region" description="Basic and acidic residues" evidence="1">
    <location>
        <begin position="509"/>
        <end position="524"/>
    </location>
</feature>
<feature type="compositionally biased region" description="Pro residues" evidence="1">
    <location>
        <begin position="1"/>
        <end position="10"/>
    </location>
</feature>
<feature type="compositionally biased region" description="Low complexity" evidence="1">
    <location>
        <begin position="135"/>
        <end position="144"/>
    </location>
</feature>
<evidence type="ECO:0000256" key="1">
    <source>
        <dbReference type="SAM" id="MobiDB-lite"/>
    </source>
</evidence>
<dbReference type="AlphaFoldDB" id="A0A165IA55"/>
<feature type="region of interest" description="Disordered" evidence="1">
    <location>
        <begin position="326"/>
        <end position="549"/>
    </location>
</feature>
<evidence type="ECO:0000313" key="3">
    <source>
        <dbReference type="Proteomes" id="UP000076871"/>
    </source>
</evidence>
<proteinExistence type="predicted"/>
<feature type="compositionally biased region" description="Polar residues" evidence="1">
    <location>
        <begin position="247"/>
        <end position="259"/>
    </location>
</feature>
<feature type="compositionally biased region" description="Polar residues" evidence="1">
    <location>
        <begin position="443"/>
        <end position="452"/>
    </location>
</feature>
<keyword evidence="3" id="KW-1185">Reference proteome</keyword>
<gene>
    <name evidence="2" type="ORF">LAESUDRAFT_719102</name>
</gene>
<protein>
    <submittedName>
        <fullName evidence="2">Uncharacterized protein</fullName>
    </submittedName>
</protein>
<dbReference type="RefSeq" id="XP_040770303.1">
    <property type="nucleotide sequence ID" value="XM_040907565.1"/>
</dbReference>
<organism evidence="2 3">
    <name type="scientific">Laetiporus sulphureus 93-53</name>
    <dbReference type="NCBI Taxonomy" id="1314785"/>
    <lineage>
        <taxon>Eukaryota</taxon>
        <taxon>Fungi</taxon>
        <taxon>Dikarya</taxon>
        <taxon>Basidiomycota</taxon>
        <taxon>Agaricomycotina</taxon>
        <taxon>Agaricomycetes</taxon>
        <taxon>Polyporales</taxon>
        <taxon>Laetiporus</taxon>
    </lineage>
</organism>
<feature type="compositionally biased region" description="Basic and acidic residues" evidence="1">
    <location>
        <begin position="398"/>
        <end position="407"/>
    </location>
</feature>
<feature type="compositionally biased region" description="Polar residues" evidence="1">
    <location>
        <begin position="84"/>
        <end position="110"/>
    </location>
</feature>
<sequence>MASALPPVPPNGSALPWSGQPGSTRTGWGRNGDTPSAFRSMGRGRFNGRGGRGGRGGHNAGNGQVAPSDNEHKPVPDQVKNKPYSDTSKVATPSTPVTPITSAPTKSSGRPRTARKGSDRTPRKAPMSSDPSPPSHTSSAPSRSSNRRRRPNGGKAVTATPSKSSLSSEASIAQSRPERSSAVIKDVPPHMVATSDAASYDKKHDIDAFVERVRAGAMDRPHTPGSHFDWASDDDDSLPDLPDWGITSGTSEETKLSSMGNVISPILEDALKPLPKIEPETPNVEISDNEQSVEDFSEMAAQTPTSVSVLENEHQDVTPREEKLTGAIESSLPVNHAVPAETVLEQRQAPDEEISAHKVAQQGAGASSESRSPSKPALTLPLHPSLPPKPVTTIELLTSEREARHGDSGSAQLDLPPKPAVTVSEAPFEGGLAQSIHAPSSRAVATQKSPSKLRSPELGLAASIHAPSSSLSAPGQLPELPSSPPAHGRSRMARRGLQHHHGISVPDFPGHHSDSDHVGRGAHEHHTRTHSTPPNATARARSPISTRPIITIDAMSRLARTLGGAAPKREAPTTNTHQN</sequence>
<dbReference type="OrthoDB" id="3267789at2759"/>
<dbReference type="EMBL" id="KV427605">
    <property type="protein sequence ID" value="KZT12793.1"/>
    <property type="molecule type" value="Genomic_DNA"/>
</dbReference>
<dbReference type="InParanoid" id="A0A165IA55"/>
<reference evidence="2 3" key="1">
    <citation type="journal article" date="2016" name="Mol. Biol. Evol.">
        <title>Comparative Genomics of Early-Diverging Mushroom-Forming Fungi Provides Insights into the Origins of Lignocellulose Decay Capabilities.</title>
        <authorList>
            <person name="Nagy L.G."/>
            <person name="Riley R."/>
            <person name="Tritt A."/>
            <person name="Adam C."/>
            <person name="Daum C."/>
            <person name="Floudas D."/>
            <person name="Sun H."/>
            <person name="Yadav J.S."/>
            <person name="Pangilinan J."/>
            <person name="Larsson K.H."/>
            <person name="Matsuura K."/>
            <person name="Barry K."/>
            <person name="Labutti K."/>
            <person name="Kuo R."/>
            <person name="Ohm R.A."/>
            <person name="Bhattacharya S.S."/>
            <person name="Shirouzu T."/>
            <person name="Yoshinaga Y."/>
            <person name="Martin F.M."/>
            <person name="Grigoriev I.V."/>
            <person name="Hibbett D.S."/>
        </authorList>
    </citation>
    <scope>NUCLEOTIDE SEQUENCE [LARGE SCALE GENOMIC DNA]</scope>
    <source>
        <strain evidence="2 3">93-53</strain>
    </source>
</reference>